<gene>
    <name evidence="2" type="ORF">IPO85_06940</name>
</gene>
<dbReference type="PANTHER" id="PTHR41247">
    <property type="entry name" value="HTH-TYPE TRANSCRIPTIONAL REPRESSOR YCNK"/>
    <property type="match status" value="1"/>
</dbReference>
<dbReference type="SUPFAM" id="SSF160387">
    <property type="entry name" value="NosL/MerB-like"/>
    <property type="match status" value="1"/>
</dbReference>
<dbReference type="Pfam" id="PF05573">
    <property type="entry name" value="NosL"/>
    <property type="match status" value="1"/>
</dbReference>
<comment type="caution">
    <text evidence="2">The sequence shown here is derived from an EMBL/GenBank/DDBJ whole genome shotgun (WGS) entry which is preliminary data.</text>
</comment>
<feature type="signal peptide" evidence="1">
    <location>
        <begin position="1"/>
        <end position="22"/>
    </location>
</feature>
<dbReference type="PANTHER" id="PTHR41247:SF1">
    <property type="entry name" value="HTH-TYPE TRANSCRIPTIONAL REPRESSOR YCNK"/>
    <property type="match status" value="1"/>
</dbReference>
<name>A0A9D7S8L7_9BACT</name>
<accession>A0A9D7S8L7</accession>
<evidence type="ECO:0000313" key="3">
    <source>
        <dbReference type="Proteomes" id="UP000808349"/>
    </source>
</evidence>
<sequence length="141" mass="16234">MKILLINLFCLVILLFSCGSSEVPSMKLNVDQCEYCRMKISDGRFGAALTTQKGRTYKFDDLICLLNYKNENKNVNYLQFYISDFIQSNTMIQVDQAYFVEGSQIVGPMQGHIAAFANRDSALIYQKKYEAKLMNWEEVSH</sequence>
<reference evidence="2 3" key="1">
    <citation type="submission" date="2020-10" db="EMBL/GenBank/DDBJ databases">
        <title>Connecting structure to function with the recovery of over 1000 high-quality activated sludge metagenome-assembled genomes encoding full-length rRNA genes using long-read sequencing.</title>
        <authorList>
            <person name="Singleton C.M."/>
            <person name="Petriglieri F."/>
            <person name="Kristensen J.M."/>
            <person name="Kirkegaard R.H."/>
            <person name="Michaelsen T.Y."/>
            <person name="Andersen M.H."/>
            <person name="Karst S.M."/>
            <person name="Dueholm M.S."/>
            <person name="Nielsen P.H."/>
            <person name="Albertsen M."/>
        </authorList>
    </citation>
    <scope>NUCLEOTIDE SEQUENCE [LARGE SCALE GENOMIC DNA]</scope>
    <source>
        <strain evidence="2">Ribe_18-Q3-R11-54_BAT3C.373</strain>
    </source>
</reference>
<dbReference type="EMBL" id="JADKFW010000004">
    <property type="protein sequence ID" value="MBK9717233.1"/>
    <property type="molecule type" value="Genomic_DNA"/>
</dbReference>
<dbReference type="AlphaFoldDB" id="A0A9D7S8L7"/>
<evidence type="ECO:0000313" key="2">
    <source>
        <dbReference type="EMBL" id="MBK9717233.1"/>
    </source>
</evidence>
<dbReference type="PROSITE" id="PS51257">
    <property type="entry name" value="PROKAR_LIPOPROTEIN"/>
    <property type="match status" value="1"/>
</dbReference>
<proteinExistence type="predicted"/>
<dbReference type="Proteomes" id="UP000808349">
    <property type="component" value="Unassembled WGS sequence"/>
</dbReference>
<dbReference type="Gene3D" id="3.30.70.2050">
    <property type="match status" value="1"/>
</dbReference>
<protein>
    <submittedName>
        <fullName evidence="2">Nitrous oxide reductase accessory protein NosL</fullName>
    </submittedName>
</protein>
<feature type="chain" id="PRO_5039725433" evidence="1">
    <location>
        <begin position="23"/>
        <end position="141"/>
    </location>
</feature>
<keyword evidence="1" id="KW-0732">Signal</keyword>
<organism evidence="2 3">
    <name type="scientific">Candidatus Defluviibacterium haderslevense</name>
    <dbReference type="NCBI Taxonomy" id="2981993"/>
    <lineage>
        <taxon>Bacteria</taxon>
        <taxon>Pseudomonadati</taxon>
        <taxon>Bacteroidota</taxon>
        <taxon>Saprospiria</taxon>
        <taxon>Saprospirales</taxon>
        <taxon>Saprospiraceae</taxon>
        <taxon>Candidatus Defluviibacterium</taxon>
    </lineage>
</organism>
<evidence type="ECO:0000256" key="1">
    <source>
        <dbReference type="SAM" id="SignalP"/>
    </source>
</evidence>
<dbReference type="InterPro" id="IPR008719">
    <property type="entry name" value="N2O_reductase_NosL"/>
</dbReference>